<name>A0ABX2QL09_9HYPH</name>
<dbReference type="Gene3D" id="1.20.58.760">
    <property type="entry name" value="Peptidase M41"/>
    <property type="match status" value="1"/>
</dbReference>
<dbReference type="SUPFAM" id="SSF140990">
    <property type="entry name" value="FtsH protease domain-like"/>
    <property type="match status" value="1"/>
</dbReference>
<dbReference type="InterPro" id="IPR003959">
    <property type="entry name" value="ATPase_AAA_core"/>
</dbReference>
<dbReference type="PANTHER" id="PTHR23076:SF97">
    <property type="entry name" value="ATP-DEPENDENT ZINC METALLOPROTEASE YME1L1"/>
    <property type="match status" value="1"/>
</dbReference>
<accession>A0ABX2QL09</accession>
<evidence type="ECO:0000256" key="1">
    <source>
        <dbReference type="RuleBase" id="RU003651"/>
    </source>
</evidence>
<dbReference type="Pfam" id="PF01434">
    <property type="entry name" value="Peptidase_M41"/>
    <property type="match status" value="1"/>
</dbReference>
<dbReference type="PROSITE" id="PS00674">
    <property type="entry name" value="AAA"/>
    <property type="match status" value="1"/>
</dbReference>
<protein>
    <submittedName>
        <fullName evidence="4">AAA family ATPase</fullName>
    </submittedName>
</protein>
<evidence type="ECO:0000256" key="2">
    <source>
        <dbReference type="SAM" id="MobiDB-lite"/>
    </source>
</evidence>
<dbReference type="Pfam" id="PF00004">
    <property type="entry name" value="AAA"/>
    <property type="match status" value="1"/>
</dbReference>
<feature type="region of interest" description="Disordered" evidence="2">
    <location>
        <begin position="619"/>
        <end position="645"/>
    </location>
</feature>
<dbReference type="InterPro" id="IPR003960">
    <property type="entry name" value="ATPase_AAA_CS"/>
</dbReference>
<keyword evidence="1" id="KW-0067">ATP-binding</keyword>
<dbReference type="PANTHER" id="PTHR23076">
    <property type="entry name" value="METALLOPROTEASE M41 FTSH"/>
    <property type="match status" value="1"/>
</dbReference>
<dbReference type="CDD" id="cd19481">
    <property type="entry name" value="RecA-like_protease"/>
    <property type="match status" value="1"/>
</dbReference>
<dbReference type="InterPro" id="IPR027417">
    <property type="entry name" value="P-loop_NTPase"/>
</dbReference>
<keyword evidence="5" id="KW-1185">Reference proteome</keyword>
<evidence type="ECO:0000259" key="3">
    <source>
        <dbReference type="SMART" id="SM00382"/>
    </source>
</evidence>
<comment type="caution">
    <text evidence="4">The sequence shown here is derived from an EMBL/GenBank/DDBJ whole genome shotgun (WGS) entry which is preliminary data.</text>
</comment>
<feature type="region of interest" description="Disordered" evidence="2">
    <location>
        <begin position="667"/>
        <end position="690"/>
    </location>
</feature>
<evidence type="ECO:0000313" key="4">
    <source>
        <dbReference type="EMBL" id="NVP57587.1"/>
    </source>
</evidence>
<organism evidence="4 5">
    <name type="scientific">Mycoplana rhizolycopersici</name>
    <dbReference type="NCBI Taxonomy" id="2746702"/>
    <lineage>
        <taxon>Bacteria</taxon>
        <taxon>Pseudomonadati</taxon>
        <taxon>Pseudomonadota</taxon>
        <taxon>Alphaproteobacteria</taxon>
        <taxon>Hyphomicrobiales</taxon>
        <taxon>Rhizobiaceae</taxon>
        <taxon>Mycoplana</taxon>
    </lineage>
</organism>
<dbReference type="Proteomes" id="UP000659172">
    <property type="component" value="Unassembled WGS sequence"/>
</dbReference>
<gene>
    <name evidence="4" type="ORF">HV823_20210</name>
</gene>
<proteinExistence type="inferred from homology"/>
<dbReference type="Gene3D" id="1.10.8.60">
    <property type="match status" value="1"/>
</dbReference>
<comment type="similarity">
    <text evidence="1">Belongs to the AAA ATPase family.</text>
</comment>
<evidence type="ECO:0000313" key="5">
    <source>
        <dbReference type="Proteomes" id="UP000659172"/>
    </source>
</evidence>
<keyword evidence="1" id="KW-0547">Nucleotide-binding</keyword>
<dbReference type="InterPro" id="IPR037219">
    <property type="entry name" value="Peptidase_M41-like"/>
</dbReference>
<dbReference type="EMBL" id="JABXYK010000014">
    <property type="protein sequence ID" value="NVP57587.1"/>
    <property type="molecule type" value="Genomic_DNA"/>
</dbReference>
<dbReference type="RefSeq" id="WP_176951553.1">
    <property type="nucleotide sequence ID" value="NZ_JABXYK010000014.1"/>
</dbReference>
<sequence>MRRRDTRDRFRRLVKDPSRYLAYRGLRTALIVAGQPRSVSGGFVIFVVPAGYRAQDYELAAHDLIGADREEWAPQAEIRLANPPKRKNKPHEVITVFGLHGLAVLIARNVDEVPKDVRFAALALMFVEPPSASHIHATRRLFGRPPISEEHALLLGSKSQSIVVAAIHKRDFGNREVAVLDDLERPDIAGPSLFELPGYEEAKIWAASLRSDVARWRGDALPWQQVRSSALLSGPPGTGKTFFASALAKALGMRLISTTVGEWQSAGHLDDTLQAMKSCFEDANDGRGAVLFIDEIDSIGTRSAKSDGDSNNRYWRIVLNDFLSLLSSLGEGVIVIGATNYPECIDPAVKRAGRLEQHFKLTLPDKVTRAEILNYHVDGSVPLESLAEITDDLDGKSGSDLEQLVRDARRSARAEDRELELRDLRGQLPDRIRYTPEVVLRLAVHEAGHALLALATGYATSATIEVKDSFDASATAYLGGLTSYELTEDHLPTETSLRNRIAVTMAGMAAEAVVFGDRSAGSGGVIGSDVERASSIARRMVGSYGLGSKPVFVAPVEELAEKGLPEWLEREANEIVWAQYDRAFAMLAEEPDRVVALATEAVNHRSVKIERGGPRDSALPIWELGMPQDGKNDASKAGDIGPIGERRDVNEAFGEALSKEGFKPAKVGRKIVSQGKRRETLKKWNTKKPD</sequence>
<dbReference type="SUPFAM" id="SSF52540">
    <property type="entry name" value="P-loop containing nucleoside triphosphate hydrolases"/>
    <property type="match status" value="1"/>
</dbReference>
<dbReference type="Gene3D" id="3.40.50.300">
    <property type="entry name" value="P-loop containing nucleotide triphosphate hydrolases"/>
    <property type="match status" value="1"/>
</dbReference>
<dbReference type="SMART" id="SM00382">
    <property type="entry name" value="AAA"/>
    <property type="match status" value="1"/>
</dbReference>
<reference evidence="4 5" key="1">
    <citation type="submission" date="2020-06" db="EMBL/GenBank/DDBJ databases">
        <title>Rhizobium sp.nov. isolated from the tomato plant.</title>
        <authorList>
            <person name="Thin K.K."/>
            <person name="Zhang X."/>
            <person name="He S."/>
        </authorList>
    </citation>
    <scope>NUCLEOTIDE SEQUENCE [LARGE SCALE GENOMIC DNA]</scope>
    <source>
        <strain evidence="4 5">DBTS2</strain>
    </source>
</reference>
<dbReference type="InterPro" id="IPR000642">
    <property type="entry name" value="Peptidase_M41"/>
</dbReference>
<dbReference type="InterPro" id="IPR003593">
    <property type="entry name" value="AAA+_ATPase"/>
</dbReference>
<feature type="domain" description="AAA+ ATPase" evidence="3">
    <location>
        <begin position="226"/>
        <end position="365"/>
    </location>
</feature>
<feature type="compositionally biased region" description="Basic and acidic residues" evidence="2">
    <location>
        <begin position="676"/>
        <end position="690"/>
    </location>
</feature>